<dbReference type="Proteomes" id="UP000663852">
    <property type="component" value="Unassembled WGS sequence"/>
</dbReference>
<evidence type="ECO:0000256" key="1">
    <source>
        <dbReference type="SAM" id="MobiDB-lite"/>
    </source>
</evidence>
<reference evidence="2" key="1">
    <citation type="submission" date="2021-02" db="EMBL/GenBank/DDBJ databases">
        <authorList>
            <person name="Nowell W R."/>
        </authorList>
    </citation>
    <scope>NUCLEOTIDE SEQUENCE</scope>
</reference>
<evidence type="ECO:0000313" key="2">
    <source>
        <dbReference type="EMBL" id="CAF1475016.1"/>
    </source>
</evidence>
<comment type="caution">
    <text evidence="2">The sequence shown here is derived from an EMBL/GenBank/DDBJ whole genome shotgun (WGS) entry which is preliminary data.</text>
</comment>
<feature type="compositionally biased region" description="Polar residues" evidence="1">
    <location>
        <begin position="256"/>
        <end position="273"/>
    </location>
</feature>
<sequence>MSVGNSVVPDDVLQLENNNFFEFVKLFAGEKLSNVIKFQDISNAQCLLACEDPFEILLLDSDDLVDLQKQACVKLKSSGFVVLPGLICKMKILKGALINKRTELKRRRIISDNVNRTSGTLSNSSVINNGNNLTQLSVQESNIYSSSTATSYATEDKLKQHLVNLVDDWCEKFSQNKNQLAFRLQHDLDYLIIVDLVSNKALVKCRCGVKSMLGQKDSRYILSNFIRHLTHKNPCVMVKEKLASINANVNINNVSDGNDTNESVDVESNSMSDLVSRAPSSLGKRRKDQTVNSSSSKKKRSI</sequence>
<dbReference type="OrthoDB" id="10043343at2759"/>
<name>A0A815RH29_ADIRI</name>
<feature type="region of interest" description="Disordered" evidence="1">
    <location>
        <begin position="254"/>
        <end position="302"/>
    </location>
</feature>
<proteinExistence type="predicted"/>
<gene>
    <name evidence="2" type="ORF">EDS130_LOCUS41048</name>
</gene>
<dbReference type="AlphaFoldDB" id="A0A815RH29"/>
<accession>A0A815RH29</accession>
<organism evidence="2 3">
    <name type="scientific">Adineta ricciae</name>
    <name type="common">Rotifer</name>
    <dbReference type="NCBI Taxonomy" id="249248"/>
    <lineage>
        <taxon>Eukaryota</taxon>
        <taxon>Metazoa</taxon>
        <taxon>Spiralia</taxon>
        <taxon>Gnathifera</taxon>
        <taxon>Rotifera</taxon>
        <taxon>Eurotatoria</taxon>
        <taxon>Bdelloidea</taxon>
        <taxon>Adinetida</taxon>
        <taxon>Adinetidae</taxon>
        <taxon>Adineta</taxon>
    </lineage>
</organism>
<evidence type="ECO:0000313" key="3">
    <source>
        <dbReference type="Proteomes" id="UP000663852"/>
    </source>
</evidence>
<protein>
    <submittedName>
        <fullName evidence="2">Uncharacterized protein</fullName>
    </submittedName>
</protein>
<dbReference type="EMBL" id="CAJNOJ010000521">
    <property type="protein sequence ID" value="CAF1475016.1"/>
    <property type="molecule type" value="Genomic_DNA"/>
</dbReference>